<dbReference type="PIRSF" id="PIRSF010386">
    <property type="entry name" value="RocB"/>
    <property type="match status" value="1"/>
</dbReference>
<dbReference type="InterPro" id="IPR012166">
    <property type="entry name" value="Uncharacterised_RocB"/>
</dbReference>
<organism evidence="1 2">
    <name type="scientific">Bacillus songklensis</name>
    <dbReference type="NCBI Taxonomy" id="1069116"/>
    <lineage>
        <taxon>Bacteria</taxon>
        <taxon>Bacillati</taxon>
        <taxon>Bacillota</taxon>
        <taxon>Bacilli</taxon>
        <taxon>Bacillales</taxon>
        <taxon>Bacillaceae</taxon>
        <taxon>Bacillus</taxon>
    </lineage>
</organism>
<dbReference type="Gene3D" id="3.40.630.10">
    <property type="entry name" value="Zn peptidases"/>
    <property type="match status" value="1"/>
</dbReference>
<dbReference type="PANTHER" id="PTHR43808">
    <property type="entry name" value="ACETYLORNITHINE DEACETYLASE"/>
    <property type="match status" value="1"/>
</dbReference>
<dbReference type="InterPro" id="IPR050072">
    <property type="entry name" value="Peptidase_M20A"/>
</dbReference>
<comment type="caution">
    <text evidence="1">The sequence shown here is derived from an EMBL/GenBank/DDBJ whole genome shotgun (WGS) entry which is preliminary data.</text>
</comment>
<gene>
    <name evidence="1" type="ORF">ACFOU2_20770</name>
</gene>
<evidence type="ECO:0000313" key="2">
    <source>
        <dbReference type="Proteomes" id="UP001595752"/>
    </source>
</evidence>
<reference evidence="2" key="1">
    <citation type="journal article" date="2019" name="Int. J. Syst. Evol. Microbiol.">
        <title>The Global Catalogue of Microorganisms (GCM) 10K type strain sequencing project: providing services to taxonomists for standard genome sequencing and annotation.</title>
        <authorList>
            <consortium name="The Broad Institute Genomics Platform"/>
            <consortium name="The Broad Institute Genome Sequencing Center for Infectious Disease"/>
            <person name="Wu L."/>
            <person name="Ma J."/>
        </authorList>
    </citation>
    <scope>NUCLEOTIDE SEQUENCE [LARGE SCALE GENOMIC DNA]</scope>
    <source>
        <strain evidence="2">CCUG 61889</strain>
    </source>
</reference>
<dbReference type="InterPro" id="IPR002933">
    <property type="entry name" value="Peptidase_M20"/>
</dbReference>
<sequence>MRGKEKMQSKSQLIDLLCELVAIKSITGTYAEIEMAKTVVGKLTQLNYFQGHPEYLQLHPTGDGRYFVTALHKKENARKTIVLVSHFDVVDVEDYGVLKEYAFYPKVLTELMQKRKEEYPSHVQEDLESGEWLFGRGTMDMKCGLAIHMALIEQACLGKFDGNLLLLTVPDEEVNSVGMRTAVPVLVEMAKEYDLQYELVLNSEPTFSLYPGDKNYYMYTGSIGKILPGFLCYGQEMHVGEPFSGLNAALMSAMVTTEMELNTNFCEMAPFQESPPPTAQLQKDLKTDYSVQIPHRSVSLYNLLLMERSIEKTVDMLLETAKKAAEKIERFYHQRVEEYARLHWKESIDKTISVSVYTFEQLRSYAVLTFGTEHIEALEQKVWEKSGGMSDRELSIQLVDEYAMLCNELGPMIILFFAPPFYPAVETSGHPLIQQLREEMTEYAQKTYHIPLISLHYFNGISDLSYVGLKEELSGVTAYTGNVPVWGETYSIPFHELKQLDVPVLNFGPVGRDPHQQTERLHVDYAFVKLKDMLEKLVCTVFSDKG</sequence>
<dbReference type="SUPFAM" id="SSF53187">
    <property type="entry name" value="Zn-dependent exopeptidases"/>
    <property type="match status" value="1"/>
</dbReference>
<dbReference type="RefSeq" id="WP_377918165.1">
    <property type="nucleotide sequence ID" value="NZ_JBHRZT010000072.1"/>
</dbReference>
<protein>
    <submittedName>
        <fullName evidence="1">M20/M25/M40 family metallo-hydrolase</fullName>
    </submittedName>
</protein>
<accession>A0ABV8B8G3</accession>
<keyword evidence="2" id="KW-1185">Reference proteome</keyword>
<dbReference type="Proteomes" id="UP001595752">
    <property type="component" value="Unassembled WGS sequence"/>
</dbReference>
<evidence type="ECO:0000313" key="1">
    <source>
        <dbReference type="EMBL" id="MFC3885774.1"/>
    </source>
</evidence>
<dbReference type="Pfam" id="PF01546">
    <property type="entry name" value="Peptidase_M20"/>
    <property type="match status" value="1"/>
</dbReference>
<name>A0ABV8B8G3_9BACI</name>
<dbReference type="EMBL" id="JBHRZT010000072">
    <property type="protein sequence ID" value="MFC3885774.1"/>
    <property type="molecule type" value="Genomic_DNA"/>
</dbReference>
<dbReference type="PANTHER" id="PTHR43808:SF27">
    <property type="entry name" value="PROTEIN ROCB"/>
    <property type="match status" value="1"/>
</dbReference>
<proteinExistence type="predicted"/>